<evidence type="ECO:0000256" key="16">
    <source>
        <dbReference type="PROSITE-ProRule" id="PRU00209"/>
    </source>
</evidence>
<evidence type="ECO:0000256" key="2">
    <source>
        <dbReference type="ARBA" id="ARBA00008653"/>
    </source>
</evidence>
<dbReference type="InterPro" id="IPR041616">
    <property type="entry name" value="PheRS_beta_core"/>
</dbReference>
<keyword evidence="10 15" id="KW-0460">Magnesium</keyword>
<comment type="subcellular location">
    <subcellularLocation>
        <location evidence="1 15">Cytoplasm</location>
    </subcellularLocation>
</comment>
<keyword evidence="9 15" id="KW-0067">ATP-binding</keyword>
<dbReference type="InterPro" id="IPR004532">
    <property type="entry name" value="Phe-tRNA-ligase_IIc_bsu_bact"/>
</dbReference>
<dbReference type="FunFam" id="3.30.56.10:FF:000002">
    <property type="entry name" value="Phenylalanine--tRNA ligase beta subunit"/>
    <property type="match status" value="1"/>
</dbReference>
<evidence type="ECO:0000256" key="7">
    <source>
        <dbReference type="ARBA" id="ARBA00022723"/>
    </source>
</evidence>
<dbReference type="InterPro" id="IPR020825">
    <property type="entry name" value="Phe-tRNA_synthase-like_B3/B4"/>
</dbReference>
<evidence type="ECO:0000313" key="21">
    <source>
        <dbReference type="Proteomes" id="UP000184268"/>
    </source>
</evidence>
<dbReference type="SMART" id="SM00874">
    <property type="entry name" value="B5"/>
    <property type="match status" value="1"/>
</dbReference>
<dbReference type="PROSITE" id="PS51483">
    <property type="entry name" value="B5"/>
    <property type="match status" value="1"/>
</dbReference>
<evidence type="ECO:0000256" key="8">
    <source>
        <dbReference type="ARBA" id="ARBA00022741"/>
    </source>
</evidence>
<proteinExistence type="inferred from homology"/>
<dbReference type="GO" id="GO:0005524">
    <property type="term" value="F:ATP binding"/>
    <property type="evidence" value="ECO:0007669"/>
    <property type="project" value="UniProtKB-UniRule"/>
</dbReference>
<evidence type="ECO:0000259" key="17">
    <source>
        <dbReference type="PROSITE" id="PS50886"/>
    </source>
</evidence>
<feature type="binding site" evidence="15">
    <location>
        <position position="460"/>
    </location>
    <ligand>
        <name>Mg(2+)</name>
        <dbReference type="ChEBI" id="CHEBI:18420"/>
        <note>shared with alpha subunit</note>
    </ligand>
</feature>
<dbReference type="CDD" id="cd02796">
    <property type="entry name" value="tRNA_bind_bactPheRS"/>
    <property type="match status" value="1"/>
</dbReference>
<name>A0A1M5MIK5_9GAMM</name>
<evidence type="ECO:0000256" key="12">
    <source>
        <dbReference type="ARBA" id="ARBA00022917"/>
    </source>
</evidence>
<evidence type="ECO:0000256" key="3">
    <source>
        <dbReference type="ARBA" id="ARBA00011209"/>
    </source>
</evidence>
<keyword evidence="21" id="KW-1185">Reference proteome</keyword>
<evidence type="ECO:0000256" key="6">
    <source>
        <dbReference type="ARBA" id="ARBA00022598"/>
    </source>
</evidence>
<dbReference type="InterPro" id="IPR045864">
    <property type="entry name" value="aa-tRNA-synth_II/BPL/LPL"/>
</dbReference>
<dbReference type="InterPro" id="IPR005147">
    <property type="entry name" value="tRNA_synthase_B5-dom"/>
</dbReference>
<dbReference type="GO" id="GO:0006432">
    <property type="term" value="P:phenylalanyl-tRNA aminoacylation"/>
    <property type="evidence" value="ECO:0007669"/>
    <property type="project" value="UniProtKB-UniRule"/>
</dbReference>
<keyword evidence="12 15" id="KW-0648">Protein biosynthesis</keyword>
<dbReference type="Pfam" id="PF17759">
    <property type="entry name" value="tRNA_synthFbeta"/>
    <property type="match status" value="1"/>
</dbReference>
<dbReference type="Proteomes" id="UP000184268">
    <property type="component" value="Unassembled WGS sequence"/>
</dbReference>
<dbReference type="InterPro" id="IPR045060">
    <property type="entry name" value="Phe-tRNA-ligase_IIc_bsu"/>
</dbReference>
<evidence type="ECO:0000256" key="11">
    <source>
        <dbReference type="ARBA" id="ARBA00022884"/>
    </source>
</evidence>
<dbReference type="FunFam" id="3.30.930.10:FF:000022">
    <property type="entry name" value="Phenylalanine--tRNA ligase beta subunit"/>
    <property type="match status" value="1"/>
</dbReference>
<dbReference type="OrthoDB" id="9805455at2"/>
<feature type="domain" description="FDX-ACB" evidence="18">
    <location>
        <begin position="701"/>
        <end position="794"/>
    </location>
</feature>
<dbReference type="SMART" id="SM00896">
    <property type="entry name" value="FDX-ACB"/>
    <property type="match status" value="1"/>
</dbReference>
<keyword evidence="4 15" id="KW-0963">Cytoplasm</keyword>
<protein>
    <recommendedName>
        <fullName evidence="15">Phenylalanine--tRNA ligase beta subunit</fullName>
        <ecNumber evidence="15">6.1.1.20</ecNumber>
    </recommendedName>
    <alternativeName>
        <fullName evidence="15">Phenylalanyl-tRNA synthetase beta subunit</fullName>
        <shortName evidence="15">PheRS</shortName>
    </alternativeName>
</protein>
<dbReference type="PROSITE" id="PS51447">
    <property type="entry name" value="FDX_ACB"/>
    <property type="match status" value="1"/>
</dbReference>
<comment type="subunit">
    <text evidence="3 15">Tetramer of two alpha and two beta subunits.</text>
</comment>
<feature type="binding site" evidence="15">
    <location>
        <position position="463"/>
    </location>
    <ligand>
        <name>Mg(2+)</name>
        <dbReference type="ChEBI" id="CHEBI:18420"/>
        <note>shared with alpha subunit</note>
    </ligand>
</feature>
<dbReference type="Gene3D" id="3.30.70.380">
    <property type="entry name" value="Ferrodoxin-fold anticodon-binding domain"/>
    <property type="match status" value="1"/>
</dbReference>
<evidence type="ECO:0000256" key="4">
    <source>
        <dbReference type="ARBA" id="ARBA00022490"/>
    </source>
</evidence>
<dbReference type="CDD" id="cd00769">
    <property type="entry name" value="PheRS_beta_core"/>
    <property type="match status" value="1"/>
</dbReference>
<dbReference type="InterPro" id="IPR033714">
    <property type="entry name" value="tRNA_bind_bactPheRS"/>
</dbReference>
<dbReference type="PANTHER" id="PTHR10947">
    <property type="entry name" value="PHENYLALANYL-TRNA SYNTHETASE BETA CHAIN AND LEUCINE-RICH REPEAT-CONTAINING PROTEIN 47"/>
    <property type="match status" value="1"/>
</dbReference>
<comment type="cofactor">
    <cofactor evidence="15">
        <name>Mg(2+)</name>
        <dbReference type="ChEBI" id="CHEBI:18420"/>
    </cofactor>
    <text evidence="15">Binds 2 magnesium ions per tetramer.</text>
</comment>
<dbReference type="GO" id="GO:0000287">
    <property type="term" value="F:magnesium ion binding"/>
    <property type="evidence" value="ECO:0007669"/>
    <property type="project" value="UniProtKB-UniRule"/>
</dbReference>
<sequence length="795" mass="85921">MKFSESWLREWVNPQITTLELSEQISMAGLEVDGVEPVAAEFTGVVVGEVVECGQHPDADKLQVTKVNVGGDELLDIVCGAKNCRLGLKVACATVGAELPGGFKIKKAKLRGQPSHGMLCSFTELGIDVESDGIIELPSDAPVGTDIREYLKLDDRQIEIDLTPNRADCLGIAGVAREVGVLNSVDVSEPQVAAVAASTAEQIGIQVAAPEHCPRYLGRVITGINAQAETPLWMQEKLRRGGIRAIDPVVDITNFLLLEYGQPMHAFDRAKLSGDIQVRLAQAGDKLTLLDGSEVEPRTDTLLIADDKGPLALAGIFGGEHSGVTSETTDIVLECAFFNPLSIIGKARSYGLHTDSSHRFERGVDSELQAKVMERATALLLEICGGEAGPVVEVKSDAHLPKAATITLRRTKLDALLGHVIDDATVANILTRLGCQVTTVDGGWQAVAPSWRFDMAIEQDLIEEVARIYGYNNIPNLAPVAPLEMTDHTEANLTVKRVRSLLVDRGFQEAITYSFVDPKMQARLHPGVDAKILPNPISSEMSAMRLSLWTGLLGAVAHNQARQQARVRLFESGLRFVPDAAAENGIRQEPMLAAVIAGTQSEEHWDLAANTVDFFDLKGDLEAALALTNDPYSFTFRPAQHPALHPGQCAEILKGDKVVGLIGAVHPQHEKKLGLNGRTVVFEIEQSAIEQRQLPKAQPVSKFPANRRDIAVVVEEKVGAGDVINLIRKVGQNQLVAVNLFDVYRGKGVADGHKSLAIALTLQDVERTLEEKEIAEAVDGIVASLTSEFNAQLRD</sequence>
<dbReference type="Gene3D" id="2.40.50.140">
    <property type="entry name" value="Nucleic acid-binding proteins"/>
    <property type="match status" value="1"/>
</dbReference>
<reference evidence="20 21" key="1">
    <citation type="submission" date="2016-11" db="EMBL/GenBank/DDBJ databases">
        <authorList>
            <person name="Jaros S."/>
            <person name="Januszkiewicz K."/>
            <person name="Wedrychowicz H."/>
        </authorList>
    </citation>
    <scope>NUCLEOTIDE SEQUENCE [LARGE SCALE GENOMIC DNA]</scope>
    <source>
        <strain evidence="20 21">DSM 16917</strain>
    </source>
</reference>
<accession>A0A1M5MIK5</accession>
<dbReference type="Pfam" id="PF03483">
    <property type="entry name" value="B3_4"/>
    <property type="match status" value="1"/>
</dbReference>
<evidence type="ECO:0000256" key="10">
    <source>
        <dbReference type="ARBA" id="ARBA00022842"/>
    </source>
</evidence>
<evidence type="ECO:0000256" key="1">
    <source>
        <dbReference type="ARBA" id="ARBA00004496"/>
    </source>
</evidence>
<keyword evidence="5 16" id="KW-0820">tRNA-binding</keyword>
<dbReference type="Pfam" id="PF03147">
    <property type="entry name" value="FDX-ACB"/>
    <property type="match status" value="1"/>
</dbReference>
<dbReference type="EC" id="6.1.1.20" evidence="15"/>
<dbReference type="Gene3D" id="3.50.40.10">
    <property type="entry name" value="Phenylalanyl-trna Synthetase, Chain B, domain 3"/>
    <property type="match status" value="1"/>
</dbReference>
<dbReference type="SUPFAM" id="SSF56037">
    <property type="entry name" value="PheT/TilS domain"/>
    <property type="match status" value="1"/>
</dbReference>
<dbReference type="FunFam" id="3.30.70.380:FF:000001">
    <property type="entry name" value="Phenylalanine--tRNA ligase beta subunit"/>
    <property type="match status" value="1"/>
</dbReference>
<dbReference type="InterPro" id="IPR005146">
    <property type="entry name" value="B3/B4_tRNA-bd"/>
</dbReference>
<keyword evidence="6 15" id="KW-0436">Ligase</keyword>
<evidence type="ECO:0000259" key="19">
    <source>
        <dbReference type="PROSITE" id="PS51483"/>
    </source>
</evidence>
<evidence type="ECO:0000256" key="9">
    <source>
        <dbReference type="ARBA" id="ARBA00022840"/>
    </source>
</evidence>
<dbReference type="InterPro" id="IPR005121">
    <property type="entry name" value="Fdx_antiC-bd"/>
</dbReference>
<dbReference type="InterPro" id="IPR012340">
    <property type="entry name" value="NA-bd_OB-fold"/>
</dbReference>
<evidence type="ECO:0000256" key="14">
    <source>
        <dbReference type="ARBA" id="ARBA00049255"/>
    </source>
</evidence>
<dbReference type="GO" id="GO:0004826">
    <property type="term" value="F:phenylalanine-tRNA ligase activity"/>
    <property type="evidence" value="ECO:0007669"/>
    <property type="project" value="UniProtKB-UniRule"/>
</dbReference>
<dbReference type="SUPFAM" id="SSF46955">
    <property type="entry name" value="Putative DNA-binding domain"/>
    <property type="match status" value="1"/>
</dbReference>
<dbReference type="NCBIfam" id="TIGR00472">
    <property type="entry name" value="pheT_bact"/>
    <property type="match status" value="1"/>
</dbReference>
<keyword evidence="13 15" id="KW-0030">Aminoacyl-tRNA synthetase</keyword>
<dbReference type="InterPro" id="IPR009061">
    <property type="entry name" value="DNA-bd_dom_put_sf"/>
</dbReference>
<dbReference type="SUPFAM" id="SSF54991">
    <property type="entry name" value="Anticodon-binding domain of PheRS"/>
    <property type="match status" value="1"/>
</dbReference>
<feature type="domain" description="B5" evidence="19">
    <location>
        <begin position="401"/>
        <end position="476"/>
    </location>
</feature>
<dbReference type="AlphaFoldDB" id="A0A1M5MIK5"/>
<dbReference type="RefSeq" id="WP_067664574.1">
    <property type="nucleotide sequence ID" value="NZ_FQXG01000001.1"/>
</dbReference>
<feature type="binding site" evidence="15">
    <location>
        <position position="464"/>
    </location>
    <ligand>
        <name>Mg(2+)</name>
        <dbReference type="ChEBI" id="CHEBI:18420"/>
        <note>shared with alpha subunit</note>
    </ligand>
</feature>
<comment type="similarity">
    <text evidence="2 15">Belongs to the phenylalanyl-tRNA synthetase beta subunit family. Type 1 subfamily.</text>
</comment>
<feature type="domain" description="TRNA-binding" evidence="17">
    <location>
        <begin position="39"/>
        <end position="148"/>
    </location>
</feature>
<evidence type="ECO:0000256" key="13">
    <source>
        <dbReference type="ARBA" id="ARBA00023146"/>
    </source>
</evidence>
<dbReference type="HAMAP" id="MF_00283">
    <property type="entry name" value="Phe_tRNA_synth_beta1"/>
    <property type="match status" value="1"/>
</dbReference>
<dbReference type="InterPro" id="IPR002547">
    <property type="entry name" value="tRNA-bd_dom"/>
</dbReference>
<evidence type="ECO:0000313" key="20">
    <source>
        <dbReference type="EMBL" id="SHG77051.1"/>
    </source>
</evidence>
<dbReference type="Pfam" id="PF03484">
    <property type="entry name" value="B5"/>
    <property type="match status" value="1"/>
</dbReference>
<gene>
    <name evidence="15" type="primary">pheT</name>
    <name evidence="20" type="ORF">SAMN02745129_0656</name>
</gene>
<dbReference type="FunFam" id="3.50.40.10:FF:000001">
    <property type="entry name" value="Phenylalanine--tRNA ligase beta subunit"/>
    <property type="match status" value="1"/>
</dbReference>
<dbReference type="PROSITE" id="PS50886">
    <property type="entry name" value="TRBD"/>
    <property type="match status" value="1"/>
</dbReference>
<dbReference type="EMBL" id="FQXG01000001">
    <property type="protein sequence ID" value="SHG77051.1"/>
    <property type="molecule type" value="Genomic_DNA"/>
</dbReference>
<dbReference type="Gene3D" id="3.30.56.10">
    <property type="match status" value="2"/>
</dbReference>
<dbReference type="Pfam" id="PF01588">
    <property type="entry name" value="tRNA_bind"/>
    <property type="match status" value="1"/>
</dbReference>
<dbReference type="InterPro" id="IPR036690">
    <property type="entry name" value="Fdx_antiC-bd_sf"/>
</dbReference>
<evidence type="ECO:0000256" key="5">
    <source>
        <dbReference type="ARBA" id="ARBA00022555"/>
    </source>
</evidence>
<keyword evidence="8 15" id="KW-0547">Nucleotide-binding</keyword>
<dbReference type="Gene3D" id="3.30.930.10">
    <property type="entry name" value="Bira Bifunctional Protein, Domain 2"/>
    <property type="match status" value="1"/>
</dbReference>
<keyword evidence="11 16" id="KW-0694">RNA-binding</keyword>
<evidence type="ECO:0000256" key="15">
    <source>
        <dbReference type="HAMAP-Rule" id="MF_00283"/>
    </source>
</evidence>
<keyword evidence="7 15" id="KW-0479">Metal-binding</keyword>
<feature type="binding site" evidence="15">
    <location>
        <position position="454"/>
    </location>
    <ligand>
        <name>Mg(2+)</name>
        <dbReference type="ChEBI" id="CHEBI:18420"/>
        <note>shared with alpha subunit</note>
    </ligand>
</feature>
<dbReference type="GO" id="GO:0000049">
    <property type="term" value="F:tRNA binding"/>
    <property type="evidence" value="ECO:0007669"/>
    <property type="project" value="UniProtKB-UniRule"/>
</dbReference>
<organism evidence="20 21">
    <name type="scientific">Ferrimonas marina</name>
    <dbReference type="NCBI Taxonomy" id="299255"/>
    <lineage>
        <taxon>Bacteria</taxon>
        <taxon>Pseudomonadati</taxon>
        <taxon>Pseudomonadota</taxon>
        <taxon>Gammaproteobacteria</taxon>
        <taxon>Alteromonadales</taxon>
        <taxon>Ferrimonadaceae</taxon>
        <taxon>Ferrimonas</taxon>
    </lineage>
</organism>
<dbReference type="GO" id="GO:0009328">
    <property type="term" value="C:phenylalanine-tRNA ligase complex"/>
    <property type="evidence" value="ECO:0007669"/>
    <property type="project" value="TreeGrafter"/>
</dbReference>
<dbReference type="NCBIfam" id="NF045760">
    <property type="entry name" value="YtpR"/>
    <property type="match status" value="1"/>
</dbReference>
<evidence type="ECO:0000259" key="18">
    <source>
        <dbReference type="PROSITE" id="PS51447"/>
    </source>
</evidence>
<dbReference type="SMART" id="SM00873">
    <property type="entry name" value="B3_4"/>
    <property type="match status" value="1"/>
</dbReference>
<dbReference type="STRING" id="299255.SAMN02745129_0656"/>
<dbReference type="FunFam" id="2.40.50.140:FF:000045">
    <property type="entry name" value="Phenylalanine--tRNA ligase beta subunit"/>
    <property type="match status" value="1"/>
</dbReference>
<dbReference type="SUPFAM" id="SSF55681">
    <property type="entry name" value="Class II aaRS and biotin synthetases"/>
    <property type="match status" value="1"/>
</dbReference>
<dbReference type="PANTHER" id="PTHR10947:SF0">
    <property type="entry name" value="PHENYLALANINE--TRNA LIGASE BETA SUBUNIT"/>
    <property type="match status" value="1"/>
</dbReference>
<comment type="catalytic activity">
    <reaction evidence="14 15">
        <text>tRNA(Phe) + L-phenylalanine + ATP = L-phenylalanyl-tRNA(Phe) + AMP + diphosphate + H(+)</text>
        <dbReference type="Rhea" id="RHEA:19413"/>
        <dbReference type="Rhea" id="RHEA-COMP:9668"/>
        <dbReference type="Rhea" id="RHEA-COMP:9699"/>
        <dbReference type="ChEBI" id="CHEBI:15378"/>
        <dbReference type="ChEBI" id="CHEBI:30616"/>
        <dbReference type="ChEBI" id="CHEBI:33019"/>
        <dbReference type="ChEBI" id="CHEBI:58095"/>
        <dbReference type="ChEBI" id="CHEBI:78442"/>
        <dbReference type="ChEBI" id="CHEBI:78531"/>
        <dbReference type="ChEBI" id="CHEBI:456215"/>
        <dbReference type="EC" id="6.1.1.20"/>
    </reaction>
</comment>
<dbReference type="SUPFAM" id="SSF50249">
    <property type="entry name" value="Nucleic acid-binding proteins"/>
    <property type="match status" value="1"/>
</dbReference>